<evidence type="ECO:0000313" key="2">
    <source>
        <dbReference type="EMBL" id="CAD5318831.1"/>
    </source>
</evidence>
<dbReference type="AlphaFoldDB" id="A0A178VRH4"/>
<sequence length="75" mass="7820">MAVFRVLLASLLISLLVLDFVHADMVIATAGAKSGAVFRVGQIFVTERAGLAALGATACHRAHPETTTNVRAMVA</sequence>
<reference evidence="3" key="2">
    <citation type="submission" date="2016-03" db="EMBL/GenBank/DDBJ databases">
        <title>Full-length assembly of Arabidopsis thaliana Ler reveals the complement of translocations and inversions.</title>
        <authorList>
            <person name="Zapata L."/>
            <person name="Schneeberger K."/>
            <person name="Ossowski S."/>
        </authorList>
    </citation>
    <scope>NUCLEOTIDE SEQUENCE [LARGE SCALE GENOMIC DNA]</scope>
    <source>
        <tissue evidence="3">Leaf</tissue>
    </source>
</reference>
<evidence type="ECO:0000313" key="5">
    <source>
        <dbReference type="Proteomes" id="UP000516314"/>
    </source>
</evidence>
<dbReference type="EMBL" id="LUHQ01000002">
    <property type="protein sequence ID" value="OAP08011.1"/>
    <property type="molecule type" value="Genomic_DNA"/>
</dbReference>
<dbReference type="EMBL" id="LR881467">
    <property type="protein sequence ID" value="CAD5318831.1"/>
    <property type="molecule type" value="Genomic_DNA"/>
</dbReference>
<reference evidence="2 5" key="3">
    <citation type="submission" date="2020-09" db="EMBL/GenBank/DDBJ databases">
        <authorList>
            <person name="Ashkenazy H."/>
        </authorList>
    </citation>
    <scope>NUCLEOTIDE SEQUENCE [LARGE SCALE GENOMIC DNA]</scope>
    <source>
        <strain evidence="5">cv. Cdm-0</strain>
    </source>
</reference>
<protein>
    <submittedName>
        <fullName evidence="2">(thale cress) hypothetical protein</fullName>
    </submittedName>
</protein>
<proteinExistence type="predicted"/>
<accession>A0A178VRH4</accession>
<keyword evidence="1" id="KW-0732">Signal</keyword>
<evidence type="ECO:0000313" key="3">
    <source>
        <dbReference type="EMBL" id="OAP08011.1"/>
    </source>
</evidence>
<reference evidence="4" key="1">
    <citation type="journal article" date="2016" name="Proc. Natl. Acad. Sci. U.S.A.">
        <title>Chromosome-level assembly of Arabidopsis thaliana Ler reveals the extent of translocation and inversion polymorphisms.</title>
        <authorList>
            <person name="Zapata L."/>
            <person name="Ding J."/>
            <person name="Willing E.M."/>
            <person name="Hartwig B."/>
            <person name="Bezdan D."/>
            <person name="Jiao W.B."/>
            <person name="Patel V."/>
            <person name="Velikkakam James G."/>
            <person name="Koornneef M."/>
            <person name="Ossowski S."/>
            <person name="Schneeberger K."/>
        </authorList>
    </citation>
    <scope>NUCLEOTIDE SEQUENCE [LARGE SCALE GENOMIC DNA]</scope>
    <source>
        <strain evidence="4">cv. Landsberg erecta</strain>
    </source>
</reference>
<dbReference type="Proteomes" id="UP000516314">
    <property type="component" value="Chromosome 2"/>
</dbReference>
<name>A0A178VRH4_ARATH</name>
<evidence type="ECO:0000256" key="1">
    <source>
        <dbReference type="SAM" id="SignalP"/>
    </source>
</evidence>
<dbReference type="Proteomes" id="UP000078284">
    <property type="component" value="Chromosome 2"/>
</dbReference>
<organism evidence="3 4">
    <name type="scientific">Arabidopsis thaliana</name>
    <name type="common">Mouse-ear cress</name>
    <dbReference type="NCBI Taxonomy" id="3702"/>
    <lineage>
        <taxon>Eukaryota</taxon>
        <taxon>Viridiplantae</taxon>
        <taxon>Streptophyta</taxon>
        <taxon>Embryophyta</taxon>
        <taxon>Tracheophyta</taxon>
        <taxon>Spermatophyta</taxon>
        <taxon>Magnoliopsida</taxon>
        <taxon>eudicotyledons</taxon>
        <taxon>Gunneridae</taxon>
        <taxon>Pentapetalae</taxon>
        <taxon>rosids</taxon>
        <taxon>malvids</taxon>
        <taxon>Brassicales</taxon>
        <taxon>Brassicaceae</taxon>
        <taxon>Camelineae</taxon>
        <taxon>Arabidopsis</taxon>
    </lineage>
</organism>
<gene>
    <name evidence="3" type="ordered locus">AXX17_At2g13760</name>
    <name evidence="2" type="ORF">AT9943_LOCUS7043</name>
</gene>
<evidence type="ECO:0000313" key="4">
    <source>
        <dbReference type="Proteomes" id="UP000078284"/>
    </source>
</evidence>
<feature type="signal peptide" evidence="1">
    <location>
        <begin position="1"/>
        <end position="23"/>
    </location>
</feature>
<feature type="chain" id="PRO_5036302775" evidence="1">
    <location>
        <begin position="24"/>
        <end position="75"/>
    </location>
</feature>